<dbReference type="AlphaFoldDB" id="A0A7T1F1S1"/>
<dbReference type="SUPFAM" id="SSF52540">
    <property type="entry name" value="P-loop containing nucleoside triphosphate hydrolases"/>
    <property type="match status" value="1"/>
</dbReference>
<dbReference type="GO" id="GO:0005524">
    <property type="term" value="F:ATP binding"/>
    <property type="evidence" value="ECO:0007669"/>
    <property type="project" value="UniProtKB-KW"/>
</dbReference>
<evidence type="ECO:0000313" key="4">
    <source>
        <dbReference type="EMBL" id="QPM67007.1"/>
    </source>
</evidence>
<dbReference type="InterPro" id="IPR003593">
    <property type="entry name" value="AAA+_ATPase"/>
</dbReference>
<dbReference type="InterPro" id="IPR003439">
    <property type="entry name" value="ABC_transporter-like_ATP-bd"/>
</dbReference>
<protein>
    <submittedName>
        <fullName evidence="4">Ribose import ATP-binding protein RbsA</fullName>
    </submittedName>
</protein>
<dbReference type="EMBL" id="CP065383">
    <property type="protein sequence ID" value="QPM67007.1"/>
    <property type="molecule type" value="Genomic_DNA"/>
</dbReference>
<evidence type="ECO:0000256" key="1">
    <source>
        <dbReference type="ARBA" id="ARBA00022741"/>
    </source>
</evidence>
<feature type="domain" description="ABC transporter" evidence="3">
    <location>
        <begin position="8"/>
        <end position="248"/>
    </location>
</feature>
<keyword evidence="5" id="KW-1185">Reference proteome</keyword>
<keyword evidence="1" id="KW-0547">Nucleotide-binding</keyword>
<evidence type="ECO:0000259" key="3">
    <source>
        <dbReference type="PROSITE" id="PS50893"/>
    </source>
</evidence>
<dbReference type="Gene3D" id="3.40.50.300">
    <property type="entry name" value="P-loop containing nucleotide triphosphate hydrolases"/>
    <property type="match status" value="1"/>
</dbReference>
<name>A0A7T1F1S1_ATRLM</name>
<reference evidence="4 5" key="1">
    <citation type="journal article" date="2021" name="Nat. Commun.">
        <title>Isolation of a member of the candidate phylum Atribacteria reveals a unique cell membrane structure.</title>
        <authorList>
            <person name="Taiki K."/>
            <person name="Nobu M.K."/>
            <person name="Kusada H."/>
            <person name="Meng X.-Y."/>
            <person name="Hosoki N."/>
            <person name="Uematsu K."/>
            <person name="Yoshioka H."/>
            <person name="Kamagata Y."/>
            <person name="Tamaki H."/>
        </authorList>
    </citation>
    <scope>NUCLEOTIDE SEQUENCE [LARGE SCALE GENOMIC DNA]</scope>
    <source>
        <strain evidence="4 5">RT761</strain>
    </source>
</reference>
<dbReference type="InterPro" id="IPR027417">
    <property type="entry name" value="P-loop_NTPase"/>
</dbReference>
<evidence type="ECO:0000256" key="2">
    <source>
        <dbReference type="ARBA" id="ARBA00022840"/>
    </source>
</evidence>
<accession>A0A7T1F1S1</accession>
<dbReference type="PANTHER" id="PTHR43790">
    <property type="entry name" value="CARBOHYDRATE TRANSPORT ATP-BINDING PROTEIN MG119-RELATED"/>
    <property type="match status" value="1"/>
</dbReference>
<dbReference type="CDD" id="cd03216">
    <property type="entry name" value="ABC_Carb_Monos_I"/>
    <property type="match status" value="1"/>
</dbReference>
<dbReference type="RefSeq" id="WP_218112234.1">
    <property type="nucleotide sequence ID" value="NZ_CP065383.1"/>
</dbReference>
<organism evidence="4 5">
    <name type="scientific">Atribacter laminatus</name>
    <dbReference type="NCBI Taxonomy" id="2847778"/>
    <lineage>
        <taxon>Bacteria</taxon>
        <taxon>Pseudomonadati</taxon>
        <taxon>Atribacterota</taxon>
        <taxon>Atribacteria</taxon>
        <taxon>Atribacterales</taxon>
        <taxon>Atribacteraceae</taxon>
        <taxon>Atribacter</taxon>
    </lineage>
</organism>
<evidence type="ECO:0000313" key="5">
    <source>
        <dbReference type="Proteomes" id="UP000594463"/>
    </source>
</evidence>
<keyword evidence="2 4" id="KW-0067">ATP-binding</keyword>
<dbReference type="KEGG" id="alam:RT761_00195"/>
<sequence length="275" mass="30638">MATQESLVKLCNIKKSFGHVEVLKGINLEINTNEVVGLLGDNGAGKSTLIKIITGVHQPDSGDLFWKGEKLVNYNVAKARDIGIETVFQERALSEEHSLWRNIFMGREITSRWGFIDVKREKEETERIMREYMGFTSSALTTDAVVGTMSGGEKQGVAIARALHFEADLIILDEPTTGLSLSETQKVLGFVDDIKMRGKSCIFITHNIYHVYPVADRIVVLDRGSVVGQFRKDEVSLEELVNRLYLVARTGKLSDNEASTVACDQPQDDMQSKMP</sequence>
<gene>
    <name evidence="4" type="primary">rbsA_1</name>
    <name evidence="4" type="ORF">RT761_00195</name>
</gene>
<dbReference type="Pfam" id="PF00005">
    <property type="entry name" value="ABC_tran"/>
    <property type="match status" value="1"/>
</dbReference>
<dbReference type="SMART" id="SM00382">
    <property type="entry name" value="AAA"/>
    <property type="match status" value="1"/>
</dbReference>
<dbReference type="PROSITE" id="PS50893">
    <property type="entry name" value="ABC_TRANSPORTER_2"/>
    <property type="match status" value="1"/>
</dbReference>
<proteinExistence type="predicted"/>
<dbReference type="GO" id="GO:0016887">
    <property type="term" value="F:ATP hydrolysis activity"/>
    <property type="evidence" value="ECO:0007669"/>
    <property type="project" value="InterPro"/>
</dbReference>
<dbReference type="InterPro" id="IPR050107">
    <property type="entry name" value="ABC_carbohydrate_import_ATPase"/>
</dbReference>
<dbReference type="PANTHER" id="PTHR43790:SF8">
    <property type="entry name" value="SUGAR ABC TRANSPORTER ATP-BINDING PROTEIN"/>
    <property type="match status" value="1"/>
</dbReference>
<dbReference type="Proteomes" id="UP000594463">
    <property type="component" value="Chromosome"/>
</dbReference>